<gene>
    <name evidence="1" type="ORF">OBE_14566</name>
</gene>
<feature type="non-terminal residue" evidence="1">
    <location>
        <position position="137"/>
    </location>
</feature>
<dbReference type="EMBL" id="AJWZ01010051">
    <property type="protein sequence ID" value="EKC49576.1"/>
    <property type="molecule type" value="Genomic_DNA"/>
</dbReference>
<dbReference type="GO" id="GO:0000287">
    <property type="term" value="F:magnesium ion binding"/>
    <property type="evidence" value="ECO:0007669"/>
    <property type="project" value="TreeGrafter"/>
</dbReference>
<accession>K1SQX8</accession>
<dbReference type="Gene3D" id="3.30.1240.10">
    <property type="match status" value="1"/>
</dbReference>
<dbReference type="GO" id="GO:0008967">
    <property type="term" value="F:phosphoglycolate phosphatase activity"/>
    <property type="evidence" value="ECO:0007669"/>
    <property type="project" value="UniProtKB-EC"/>
</dbReference>
<dbReference type="SUPFAM" id="SSF56784">
    <property type="entry name" value="HAD-like"/>
    <property type="match status" value="1"/>
</dbReference>
<protein>
    <submittedName>
        <fullName evidence="1">HAD-superfamily hydrolase</fullName>
        <ecNumber evidence="1">3.1.3.18</ecNumber>
    </submittedName>
</protein>
<name>K1SQX8_9ZZZZ</name>
<dbReference type="GO" id="GO:0005829">
    <property type="term" value="C:cytosol"/>
    <property type="evidence" value="ECO:0007669"/>
    <property type="project" value="TreeGrafter"/>
</dbReference>
<dbReference type="InterPro" id="IPR023214">
    <property type="entry name" value="HAD_sf"/>
</dbReference>
<evidence type="ECO:0000313" key="1">
    <source>
        <dbReference type="EMBL" id="EKC49576.1"/>
    </source>
</evidence>
<dbReference type="AlphaFoldDB" id="K1SQX8"/>
<dbReference type="EC" id="3.1.3.18" evidence="1"/>
<dbReference type="Gene3D" id="3.40.50.1000">
    <property type="entry name" value="HAD superfamily/HAD-like"/>
    <property type="match status" value="1"/>
</dbReference>
<comment type="caution">
    <text evidence="1">The sequence shown here is derived from an EMBL/GenBank/DDBJ whole genome shotgun (WGS) entry which is preliminary data.</text>
</comment>
<dbReference type="PANTHER" id="PTHR10000">
    <property type="entry name" value="PHOSPHOSERINE PHOSPHATASE"/>
    <property type="match status" value="1"/>
</dbReference>
<organism evidence="1">
    <name type="scientific">human gut metagenome</name>
    <dbReference type="NCBI Taxonomy" id="408170"/>
    <lineage>
        <taxon>unclassified sequences</taxon>
        <taxon>metagenomes</taxon>
        <taxon>organismal metagenomes</taxon>
    </lineage>
</organism>
<dbReference type="Pfam" id="PF08282">
    <property type="entry name" value="Hydrolase_3"/>
    <property type="match status" value="1"/>
</dbReference>
<sequence>MKIIFFDIDGTLICGGSELMSESTKEAIRIARANGHICMINTGRTKRLVGENLTGQVEFDGLLLGCGTEIEFHGKQLMHKTFSMEESKAILTAMKKYHVDAVLEGSREDYAPRGEEVFTETFRHMAREIENRKYDRY</sequence>
<reference evidence="1" key="1">
    <citation type="journal article" date="2013" name="Environ. Microbiol.">
        <title>Microbiota from the distal guts of lean and obese adolescents exhibit partial functional redundancy besides clear differences in community structure.</title>
        <authorList>
            <person name="Ferrer M."/>
            <person name="Ruiz A."/>
            <person name="Lanza F."/>
            <person name="Haange S.B."/>
            <person name="Oberbach A."/>
            <person name="Till H."/>
            <person name="Bargiela R."/>
            <person name="Campoy C."/>
            <person name="Segura M.T."/>
            <person name="Richter M."/>
            <person name="von Bergen M."/>
            <person name="Seifert J."/>
            <person name="Suarez A."/>
        </authorList>
    </citation>
    <scope>NUCLEOTIDE SEQUENCE</scope>
</reference>
<keyword evidence="1" id="KW-0378">Hydrolase</keyword>
<dbReference type="PANTHER" id="PTHR10000:SF8">
    <property type="entry name" value="HAD SUPERFAMILY HYDROLASE-LIKE, TYPE 3"/>
    <property type="match status" value="1"/>
</dbReference>
<dbReference type="InterPro" id="IPR036412">
    <property type="entry name" value="HAD-like_sf"/>
</dbReference>
<proteinExistence type="predicted"/>